<evidence type="ECO:0000256" key="2">
    <source>
        <dbReference type="ARBA" id="ARBA00022448"/>
    </source>
</evidence>
<dbReference type="NCBIfam" id="NF003715">
    <property type="entry name" value="PRK05326.1-2"/>
    <property type="match status" value="1"/>
</dbReference>
<name>A0ABT8TBX2_9BACT</name>
<dbReference type="NCBIfam" id="NF003716">
    <property type="entry name" value="PRK05326.1-3"/>
    <property type="match status" value="1"/>
</dbReference>
<evidence type="ECO:0000256" key="6">
    <source>
        <dbReference type="ARBA" id="ARBA00022989"/>
    </source>
</evidence>
<evidence type="ECO:0000256" key="4">
    <source>
        <dbReference type="ARBA" id="ARBA00022475"/>
    </source>
</evidence>
<comment type="subcellular location">
    <subcellularLocation>
        <location evidence="1">Cell membrane</location>
        <topology evidence="1">Multi-pass membrane protein</topology>
    </subcellularLocation>
</comment>
<feature type="transmembrane region" description="Helical" evidence="9">
    <location>
        <begin position="306"/>
        <end position="330"/>
    </location>
</feature>
<feature type="transmembrane region" description="Helical" evidence="9">
    <location>
        <begin position="169"/>
        <end position="187"/>
    </location>
</feature>
<feature type="transmembrane region" description="Helical" evidence="9">
    <location>
        <begin position="342"/>
        <end position="359"/>
    </location>
</feature>
<evidence type="ECO:0000256" key="1">
    <source>
        <dbReference type="ARBA" id="ARBA00004651"/>
    </source>
</evidence>
<gene>
    <name evidence="11" type="ORF">Q2362_04590</name>
</gene>
<feature type="transmembrane region" description="Helical" evidence="9">
    <location>
        <begin position="7"/>
        <end position="26"/>
    </location>
</feature>
<feature type="transmembrane region" description="Helical" evidence="9">
    <location>
        <begin position="365"/>
        <end position="385"/>
    </location>
</feature>
<evidence type="ECO:0000313" key="11">
    <source>
        <dbReference type="EMBL" id="MDO2409377.1"/>
    </source>
</evidence>
<evidence type="ECO:0000256" key="5">
    <source>
        <dbReference type="ARBA" id="ARBA00022692"/>
    </source>
</evidence>
<keyword evidence="7" id="KW-0406">Ion transport</keyword>
<evidence type="ECO:0000256" key="7">
    <source>
        <dbReference type="ARBA" id="ARBA00023065"/>
    </source>
</evidence>
<protein>
    <submittedName>
        <fullName evidence="11">Potassium/proton antiporter</fullName>
    </submittedName>
</protein>
<feature type="transmembrane region" description="Helical" evidence="9">
    <location>
        <begin position="91"/>
        <end position="117"/>
    </location>
</feature>
<evidence type="ECO:0000313" key="12">
    <source>
        <dbReference type="Proteomes" id="UP001171111"/>
    </source>
</evidence>
<dbReference type="RefSeq" id="WP_302244257.1">
    <property type="nucleotide sequence ID" value="NZ_JAULJQ010000004.1"/>
</dbReference>
<keyword evidence="3" id="KW-0050">Antiport</keyword>
<dbReference type="Proteomes" id="UP001171111">
    <property type="component" value="Unassembled WGS sequence"/>
</dbReference>
<feature type="transmembrane region" description="Helical" evidence="9">
    <location>
        <begin position="126"/>
        <end position="149"/>
    </location>
</feature>
<reference evidence="11 12" key="1">
    <citation type="submission" date="2023-06" db="EMBL/GenBank/DDBJ databases">
        <title>Campylobacter magnum sp. nov., isolated from cecal contents of domestic pigs (Sus scrofa domesticus).</title>
        <authorList>
            <person name="Papic B."/>
            <person name="Gruntar I."/>
        </authorList>
    </citation>
    <scope>NUCLEOTIDE SEQUENCE [LARGE SCALE GENOMIC DNA]</scope>
    <source>
        <strain evidence="12">34484-21</strain>
    </source>
</reference>
<keyword evidence="4" id="KW-1003">Cell membrane</keyword>
<dbReference type="Pfam" id="PF00999">
    <property type="entry name" value="Na_H_Exchanger"/>
    <property type="match status" value="1"/>
</dbReference>
<organism evidence="11 12">
    <name type="scientific">Campylobacter magnus</name>
    <dbReference type="NCBI Taxonomy" id="3026462"/>
    <lineage>
        <taxon>Bacteria</taxon>
        <taxon>Pseudomonadati</taxon>
        <taxon>Campylobacterota</taxon>
        <taxon>Epsilonproteobacteria</taxon>
        <taxon>Campylobacterales</taxon>
        <taxon>Campylobacteraceae</taxon>
        <taxon>Campylobacter</taxon>
    </lineage>
</organism>
<dbReference type="InterPro" id="IPR006153">
    <property type="entry name" value="Cation/H_exchanger_TM"/>
</dbReference>
<keyword evidence="6 9" id="KW-1133">Transmembrane helix</keyword>
<accession>A0ABT8TBX2</accession>
<keyword evidence="8 9" id="KW-0472">Membrane</keyword>
<keyword evidence="5 9" id="KW-0812">Transmembrane</keyword>
<sequence>MLDILENLNYYLIIIGVVLFFSAYASKLSERFGVPLLLIFLAIGMVLGEEGLGGIKFSNAVIAQAVGTVALIFILYSGALETKWEDVKGVALSGVLLATLGVVITAFVMAGFIWIIYKDASFLDSLLFASIVSSTDAAAVFAILRGQQIRLKNNLSPLLELESGANDPMAIFLTIAVIELIMLGANADFNGSIFAFKFLAQFGVGIAFGAFFGLTFPLLCNRLNLTQSGLYPLISVAWMFVIFGASSACYGNGYLSIYIAGVISSRANFYNKENIHAFHNAIAWMMQIIVFLTLGLLVYPSKLATWAWAAITVSLVLIFIARPVAVFITLAFSRFNLREKFYISWVGLRGAVPIILATYPYIYQIAIADVIFNVVFFMVLISVLLQGMSLPFVAKWLGVAEK</sequence>
<feature type="transmembrane region" description="Helical" evidence="9">
    <location>
        <begin position="60"/>
        <end position="79"/>
    </location>
</feature>
<dbReference type="PANTHER" id="PTHR32507">
    <property type="entry name" value="NA(+)/H(+) ANTIPORTER 1"/>
    <property type="match status" value="1"/>
</dbReference>
<dbReference type="PANTHER" id="PTHR32507:SF7">
    <property type="entry name" value="K(+)_H(+) ANTIPORTER NHAP2"/>
    <property type="match status" value="1"/>
</dbReference>
<feature type="transmembrane region" description="Helical" evidence="9">
    <location>
        <begin position="32"/>
        <end position="48"/>
    </location>
</feature>
<feature type="transmembrane region" description="Helical" evidence="9">
    <location>
        <begin position="194"/>
        <end position="216"/>
    </location>
</feature>
<keyword evidence="12" id="KW-1185">Reference proteome</keyword>
<evidence type="ECO:0000256" key="8">
    <source>
        <dbReference type="ARBA" id="ARBA00023136"/>
    </source>
</evidence>
<comment type="caution">
    <text evidence="11">The sequence shown here is derived from an EMBL/GenBank/DDBJ whole genome shotgun (WGS) entry which is preliminary data.</text>
</comment>
<dbReference type="EMBL" id="JAULJQ010000004">
    <property type="protein sequence ID" value="MDO2409377.1"/>
    <property type="molecule type" value="Genomic_DNA"/>
</dbReference>
<feature type="domain" description="Cation/H+ exchanger transmembrane" evidence="10">
    <location>
        <begin position="19"/>
        <end position="396"/>
    </location>
</feature>
<evidence type="ECO:0000256" key="3">
    <source>
        <dbReference type="ARBA" id="ARBA00022449"/>
    </source>
</evidence>
<feature type="transmembrane region" description="Helical" evidence="9">
    <location>
        <begin position="281"/>
        <end position="300"/>
    </location>
</feature>
<proteinExistence type="predicted"/>
<feature type="transmembrane region" description="Helical" evidence="9">
    <location>
        <begin position="236"/>
        <end position="260"/>
    </location>
</feature>
<dbReference type="InterPro" id="IPR038770">
    <property type="entry name" value="Na+/solute_symporter_sf"/>
</dbReference>
<dbReference type="Gene3D" id="1.20.1530.20">
    <property type="match status" value="1"/>
</dbReference>
<evidence type="ECO:0000259" key="10">
    <source>
        <dbReference type="Pfam" id="PF00999"/>
    </source>
</evidence>
<keyword evidence="2" id="KW-0813">Transport</keyword>
<evidence type="ECO:0000256" key="9">
    <source>
        <dbReference type="SAM" id="Phobius"/>
    </source>
</evidence>